<protein>
    <submittedName>
        <fullName evidence="1">HD-GYP domain-containing protein</fullName>
        <ecNumber evidence="1">3.1.4.-</ecNumber>
    </submittedName>
</protein>
<gene>
    <name evidence="1" type="ORF">QLQ22_04540</name>
</gene>
<proteinExistence type="predicted"/>
<evidence type="ECO:0000313" key="1">
    <source>
        <dbReference type="EMBL" id="WHZ58620.1"/>
    </source>
</evidence>
<dbReference type="Proteomes" id="UP001226091">
    <property type="component" value="Chromosome"/>
</dbReference>
<evidence type="ECO:0000313" key="2">
    <source>
        <dbReference type="Proteomes" id="UP001226091"/>
    </source>
</evidence>
<dbReference type="EMBL" id="CP126116">
    <property type="protein sequence ID" value="WHZ58620.1"/>
    <property type="molecule type" value="Genomic_DNA"/>
</dbReference>
<sequence length="300" mass="34914">MEGLHIFKKGSYINKVKQESAELSLLLKNEGTEILFQSIVKDRMFYIYPGEKRDSFEFYYIIKGEVLFEENNESKVLKEKDYFYVQDLKKPIFFKALTDLELLWFITEPAFDDLSDEIEKWTSMVQKVEQKDRYTYNHSMRVQEYSIKIAKEMGLDKKRLENLYVASLLHDIGKINVGTDILNKPDKLTDEEFSIIKKHPADGADILKHQKGVSDIILQHHEKLDGSGYPFGLKSEEILLESKIVTVSDTYDAMTQDRVYRSALSAAEAVRELKKWSGIHFDQEIVNTFISLLKKEGKID</sequence>
<organism evidence="1 2">
    <name type="scientific">Metabacillus hrfriensis</name>
    <dbReference type="NCBI Taxonomy" id="3048891"/>
    <lineage>
        <taxon>Bacteria</taxon>
        <taxon>Bacillati</taxon>
        <taxon>Bacillota</taxon>
        <taxon>Bacilli</taxon>
        <taxon>Bacillales</taxon>
        <taxon>Bacillaceae</taxon>
        <taxon>Metabacillus</taxon>
    </lineage>
</organism>
<keyword evidence="2" id="KW-1185">Reference proteome</keyword>
<reference evidence="2" key="1">
    <citation type="journal article" date="2025" name="Aquaculture">
        <title>Assessment of the bioflocculant production and safety properties of Metabacillus hrfriensis sp. nov. based on phenotypic and whole-genome sequencing analysis.</title>
        <authorList>
            <person name="Zhang R."/>
            <person name="Zhao Z."/>
            <person name="Luo L."/>
            <person name="Wang S."/>
            <person name="Guo K."/>
            <person name="Xu W."/>
        </authorList>
    </citation>
    <scope>NUCLEOTIDE SEQUENCE [LARGE SCALE GENOMIC DNA]</scope>
    <source>
        <strain evidence="2">CT-WN-B3</strain>
    </source>
</reference>
<accession>A0ACD4RDN7</accession>
<name>A0ACD4RDN7_9BACI</name>
<keyword evidence="1" id="KW-0378">Hydrolase</keyword>
<dbReference type="EC" id="3.1.4.-" evidence="1"/>